<sequence length="450" mass="49457">REIAQQSPATQEILALALTGFAGKTLHEPSAPIFRHMTQLTVDQLTKVRSTPQIGPTVFSNASSATSTVVVVWNQKGQWLKIAHEDPAAFVQYLEAEAVAMACDLHKAKHLNIVTDSMFVAKLCNHMGHAGVAQSEIAVMIEGVLQRRQGTVTVIHVNSHTSIRGFYQEGNNMADKAARKLWTLSKAKNLHENLHVGVKALASTCHISMTDAKQITASCLYCQKSPLWTAGVNLRGTKGSDLWQTDFTLCPLLKPRPWLAVTVDTFSGCIVATQCKSPTSKATINHWITAVAWLGVPAKIKTDNGPNFIAKSMAQWAEKWGIMLVRGIPYNSTGQAIVERANQTLKTKLEVLAQLEGFHLAIPSSEQARLLSSALLSLNQFHRGDENKTPMQKHWTTRALEEGPLVMVKTELGSWEKGWQLMLVGRGYGAVKNGDSIRWCPLKCIKPDLT</sequence>
<dbReference type="OrthoDB" id="9386368at2759"/>
<evidence type="ECO:0000259" key="10">
    <source>
        <dbReference type="PROSITE" id="PS50876"/>
    </source>
</evidence>
<dbReference type="PROSITE" id="PS50876">
    <property type="entry name" value="ZF_INTEGRASE"/>
    <property type="match status" value="1"/>
</dbReference>
<dbReference type="PANTHER" id="PTHR41694">
    <property type="entry name" value="ENDOGENOUS RETROVIRUS GROUP K MEMBER POL PROTEIN"/>
    <property type="match status" value="1"/>
</dbReference>
<feature type="domain" description="Integrase catalytic" evidence="12">
    <location>
        <begin position="235"/>
        <end position="398"/>
    </location>
</feature>
<evidence type="ECO:0000256" key="3">
    <source>
        <dbReference type="ARBA" id="ARBA00022695"/>
    </source>
</evidence>
<dbReference type="AlphaFoldDB" id="A0A7L4HLI2"/>
<evidence type="ECO:0000256" key="9">
    <source>
        <dbReference type="PROSITE-ProRule" id="PRU00450"/>
    </source>
</evidence>
<evidence type="ECO:0000256" key="6">
    <source>
        <dbReference type="ARBA" id="ARBA00022759"/>
    </source>
</evidence>
<keyword evidence="5" id="KW-0479">Metal-binding</keyword>
<keyword evidence="2" id="KW-0808">Transferase</keyword>
<keyword evidence="9" id="KW-0863">Zinc-finger</keyword>
<evidence type="ECO:0000256" key="4">
    <source>
        <dbReference type="ARBA" id="ARBA00022722"/>
    </source>
</evidence>
<dbReference type="GO" id="GO:0015074">
    <property type="term" value="P:DNA integration"/>
    <property type="evidence" value="ECO:0007669"/>
    <property type="project" value="InterPro"/>
</dbReference>
<dbReference type="Pfam" id="PF02022">
    <property type="entry name" value="Integrase_Zn"/>
    <property type="match status" value="1"/>
</dbReference>
<evidence type="ECO:0000259" key="11">
    <source>
        <dbReference type="PROSITE" id="PS50879"/>
    </source>
</evidence>
<dbReference type="SUPFAM" id="SSF50122">
    <property type="entry name" value="DNA-binding domain of retroviral integrase"/>
    <property type="match status" value="1"/>
</dbReference>
<organism evidence="13 14">
    <name type="scientific">Scopus umbretta</name>
    <name type="common">Hammerkop</name>
    <dbReference type="NCBI Taxonomy" id="33581"/>
    <lineage>
        <taxon>Eukaryota</taxon>
        <taxon>Metazoa</taxon>
        <taxon>Chordata</taxon>
        <taxon>Craniata</taxon>
        <taxon>Vertebrata</taxon>
        <taxon>Euteleostomi</taxon>
        <taxon>Archelosauria</taxon>
        <taxon>Archosauria</taxon>
        <taxon>Dinosauria</taxon>
        <taxon>Saurischia</taxon>
        <taxon>Theropoda</taxon>
        <taxon>Coelurosauria</taxon>
        <taxon>Aves</taxon>
        <taxon>Neognathae</taxon>
        <taxon>Neoaves</taxon>
        <taxon>Aequornithes</taxon>
        <taxon>Pelecaniformes</taxon>
        <taxon>Scopidae</taxon>
        <taxon>Scopus</taxon>
    </lineage>
</organism>
<feature type="domain" description="Integrase-type" evidence="10">
    <location>
        <begin position="182"/>
        <end position="223"/>
    </location>
</feature>
<evidence type="ECO:0000256" key="8">
    <source>
        <dbReference type="ARBA" id="ARBA00022918"/>
    </source>
</evidence>
<dbReference type="InterPro" id="IPR036397">
    <property type="entry name" value="RNaseH_sf"/>
</dbReference>
<dbReference type="PROSITE" id="PS50994">
    <property type="entry name" value="INTEGRASE"/>
    <property type="match status" value="1"/>
</dbReference>
<feature type="non-terminal residue" evidence="13">
    <location>
        <position position="450"/>
    </location>
</feature>
<dbReference type="EC" id="2.7.7.49" evidence="1"/>
<dbReference type="Gene3D" id="1.10.10.200">
    <property type="match status" value="1"/>
</dbReference>
<dbReference type="GO" id="GO:0008270">
    <property type="term" value="F:zinc ion binding"/>
    <property type="evidence" value="ECO:0007669"/>
    <property type="project" value="UniProtKB-KW"/>
</dbReference>
<dbReference type="Pfam" id="PF00075">
    <property type="entry name" value="RNase_H"/>
    <property type="match status" value="1"/>
</dbReference>
<evidence type="ECO:0000256" key="5">
    <source>
        <dbReference type="ARBA" id="ARBA00022723"/>
    </source>
</evidence>
<dbReference type="Gene3D" id="2.30.30.10">
    <property type="entry name" value="Integrase, C-terminal domain superfamily, retroviral"/>
    <property type="match status" value="1"/>
</dbReference>
<dbReference type="InterPro" id="IPR036862">
    <property type="entry name" value="Integrase_C_dom_sf_retrovir"/>
</dbReference>
<evidence type="ECO:0000313" key="14">
    <source>
        <dbReference type="Proteomes" id="UP000539032"/>
    </source>
</evidence>
<dbReference type="GO" id="GO:0035613">
    <property type="term" value="F:RNA stem-loop binding"/>
    <property type="evidence" value="ECO:0007669"/>
    <property type="project" value="TreeGrafter"/>
</dbReference>
<keyword evidence="9" id="KW-0862">Zinc</keyword>
<evidence type="ECO:0000313" key="13">
    <source>
        <dbReference type="EMBL" id="NXX54359.1"/>
    </source>
</evidence>
<keyword evidence="6" id="KW-0255">Endonuclease</keyword>
<dbReference type="InterPro" id="IPR017856">
    <property type="entry name" value="Integrase-like_N"/>
</dbReference>
<proteinExistence type="predicted"/>
<reference evidence="13 14" key="1">
    <citation type="submission" date="2020-02" db="EMBL/GenBank/DDBJ databases">
        <title>Bird 10,000 Genomes (B10K) Project - Family phase.</title>
        <authorList>
            <person name="Zhang G."/>
        </authorList>
    </citation>
    <scope>NUCLEOTIDE SEQUENCE [LARGE SCALE GENOMIC DNA]</scope>
    <source>
        <strain evidence="13">B10K-DU-002-70</strain>
        <tissue evidence="13">Muscle</tissue>
    </source>
</reference>
<keyword evidence="8" id="KW-0695">RNA-directed DNA polymerase</keyword>
<feature type="domain" description="RNase H type-1" evidence="11">
    <location>
        <begin position="52"/>
        <end position="183"/>
    </location>
</feature>
<dbReference type="InterPro" id="IPR003308">
    <property type="entry name" value="Integrase_Zn-bd_dom_N"/>
</dbReference>
<dbReference type="PROSITE" id="PS50879">
    <property type="entry name" value="RNASE_H_1"/>
    <property type="match status" value="1"/>
</dbReference>
<evidence type="ECO:0000259" key="12">
    <source>
        <dbReference type="PROSITE" id="PS50994"/>
    </source>
</evidence>
<feature type="non-terminal residue" evidence="13">
    <location>
        <position position="1"/>
    </location>
</feature>
<dbReference type="PANTHER" id="PTHR41694:SF3">
    <property type="entry name" value="RNA-DIRECTED DNA POLYMERASE-RELATED"/>
    <property type="match status" value="1"/>
</dbReference>
<dbReference type="Gene3D" id="3.30.420.10">
    <property type="entry name" value="Ribonuclease H-like superfamily/Ribonuclease H"/>
    <property type="match status" value="2"/>
</dbReference>
<dbReference type="SUPFAM" id="SSF46919">
    <property type="entry name" value="N-terminal Zn binding domain of HIV integrase"/>
    <property type="match status" value="1"/>
</dbReference>
<dbReference type="SUPFAM" id="SSF53098">
    <property type="entry name" value="Ribonuclease H-like"/>
    <property type="match status" value="2"/>
</dbReference>
<dbReference type="EMBL" id="VZTL01015732">
    <property type="protein sequence ID" value="NXX54359.1"/>
    <property type="molecule type" value="Genomic_DNA"/>
</dbReference>
<gene>
    <name evidence="13" type="primary">Ervk6_0</name>
    <name evidence="13" type="ORF">SCOUMB_R13554</name>
</gene>
<dbReference type="Pfam" id="PF00665">
    <property type="entry name" value="rve"/>
    <property type="match status" value="1"/>
</dbReference>
<dbReference type="InterPro" id="IPR001584">
    <property type="entry name" value="Integrase_cat-core"/>
</dbReference>
<protein>
    <recommendedName>
        <fullName evidence="1">RNA-directed DNA polymerase</fullName>
        <ecNumber evidence="1">2.7.7.49</ecNumber>
    </recommendedName>
</protein>
<name>A0A7L4HLI2_SCOUM</name>
<keyword evidence="3" id="KW-0548">Nucleotidyltransferase</keyword>
<dbReference type="InterPro" id="IPR002156">
    <property type="entry name" value="RNaseH_domain"/>
</dbReference>
<dbReference type="InterPro" id="IPR012337">
    <property type="entry name" value="RNaseH-like_sf"/>
</dbReference>
<evidence type="ECO:0000256" key="1">
    <source>
        <dbReference type="ARBA" id="ARBA00012493"/>
    </source>
</evidence>
<keyword evidence="7" id="KW-0378">Hydrolase</keyword>
<evidence type="ECO:0000256" key="2">
    <source>
        <dbReference type="ARBA" id="ARBA00022679"/>
    </source>
</evidence>
<comment type="caution">
    <text evidence="13">The sequence shown here is derived from an EMBL/GenBank/DDBJ whole genome shotgun (WGS) entry which is preliminary data.</text>
</comment>
<keyword evidence="14" id="KW-1185">Reference proteome</keyword>
<dbReference type="GO" id="GO:0003964">
    <property type="term" value="F:RNA-directed DNA polymerase activity"/>
    <property type="evidence" value="ECO:0007669"/>
    <property type="project" value="UniProtKB-KW"/>
</dbReference>
<evidence type="ECO:0000256" key="7">
    <source>
        <dbReference type="ARBA" id="ARBA00022801"/>
    </source>
</evidence>
<dbReference type="Proteomes" id="UP000539032">
    <property type="component" value="Unassembled WGS sequence"/>
</dbReference>
<keyword evidence="4" id="KW-0540">Nuclease</keyword>
<accession>A0A7L4HLI2</accession>
<dbReference type="GO" id="GO:0004523">
    <property type="term" value="F:RNA-DNA hybrid ribonuclease activity"/>
    <property type="evidence" value="ECO:0007669"/>
    <property type="project" value="InterPro"/>
</dbReference>